<name>A0A4S2FJA2_9BACT</name>
<protein>
    <submittedName>
        <fullName evidence="1">Uncharacterized protein</fullName>
    </submittedName>
</protein>
<comment type="caution">
    <text evidence="1">The sequence shown here is derived from an EMBL/GenBank/DDBJ whole genome shotgun (WGS) entry which is preliminary data.</text>
</comment>
<dbReference type="RefSeq" id="WP_135993942.1">
    <property type="nucleotide sequence ID" value="NZ_SRYD01000081.1"/>
</dbReference>
<proteinExistence type="predicted"/>
<accession>A0A4S2FJA2</accession>
<dbReference type="Proteomes" id="UP000306630">
    <property type="component" value="Unassembled WGS sequence"/>
</dbReference>
<dbReference type="EMBL" id="SRYD01000081">
    <property type="protein sequence ID" value="TGY68976.1"/>
    <property type="molecule type" value="Genomic_DNA"/>
</dbReference>
<organism evidence="1 2">
    <name type="scientific">Muribaculum intestinale</name>
    <dbReference type="NCBI Taxonomy" id="1796646"/>
    <lineage>
        <taxon>Bacteria</taxon>
        <taxon>Pseudomonadati</taxon>
        <taxon>Bacteroidota</taxon>
        <taxon>Bacteroidia</taxon>
        <taxon>Bacteroidales</taxon>
        <taxon>Muribaculaceae</taxon>
        <taxon>Muribaculum</taxon>
    </lineage>
</organism>
<sequence>MKSYTDNTCAQLERYMDSCGVCDNGQRLHRQELINNALQGDCQFVDRRREWESCPMGEQLHRMRPGINPLFLRQDHIFDKPSDSTYRIVQ</sequence>
<evidence type="ECO:0000313" key="2">
    <source>
        <dbReference type="Proteomes" id="UP000306630"/>
    </source>
</evidence>
<reference evidence="1 2" key="1">
    <citation type="submission" date="2019-04" db="EMBL/GenBank/DDBJ databases">
        <title>Microbes associate with the intestines of laboratory mice.</title>
        <authorList>
            <person name="Navarre W."/>
            <person name="Wong E."/>
            <person name="Huang K."/>
            <person name="Tropini C."/>
            <person name="Ng K."/>
            <person name="Yu B."/>
        </authorList>
    </citation>
    <scope>NUCLEOTIDE SEQUENCE [LARGE SCALE GENOMIC DNA]</scope>
    <source>
        <strain evidence="1 2">NM06_A21</strain>
    </source>
</reference>
<evidence type="ECO:0000313" key="1">
    <source>
        <dbReference type="EMBL" id="TGY68976.1"/>
    </source>
</evidence>
<gene>
    <name evidence="1" type="ORF">E5333_14360</name>
</gene>
<dbReference type="AlphaFoldDB" id="A0A4S2FJA2"/>